<dbReference type="RefSeq" id="WP_305010541.1">
    <property type="nucleotide sequence ID" value="NZ_JAUQSX010000002.1"/>
</dbReference>
<organism evidence="1 2">
    <name type="scientific">Hymenobacter mellowenesis</name>
    <dbReference type="NCBI Taxonomy" id="3063995"/>
    <lineage>
        <taxon>Bacteria</taxon>
        <taxon>Pseudomonadati</taxon>
        <taxon>Bacteroidota</taxon>
        <taxon>Cytophagia</taxon>
        <taxon>Cytophagales</taxon>
        <taxon>Hymenobacteraceae</taxon>
        <taxon>Hymenobacter</taxon>
    </lineage>
</organism>
<name>A0ABT9A902_9BACT</name>
<comment type="caution">
    <text evidence="1">The sequence shown here is derived from an EMBL/GenBank/DDBJ whole genome shotgun (WGS) entry which is preliminary data.</text>
</comment>
<reference evidence="1" key="1">
    <citation type="submission" date="2023-07" db="EMBL/GenBank/DDBJ databases">
        <authorList>
            <person name="Kim M.K."/>
        </authorList>
    </citation>
    <scope>NUCLEOTIDE SEQUENCE</scope>
    <source>
        <strain evidence="1">M29</strain>
    </source>
</reference>
<accession>A0ABT9A902</accession>
<keyword evidence="2" id="KW-1185">Reference proteome</keyword>
<dbReference type="EMBL" id="JAUQSX010000002">
    <property type="protein sequence ID" value="MDO7845854.1"/>
    <property type="molecule type" value="Genomic_DNA"/>
</dbReference>
<sequence>METCKLCLEKEATQTGSHIVSAFYIKPVIGLRDKEKSFLITKNPFQDYKENKKAEPIKEDEILCPGCEKRFS</sequence>
<evidence type="ECO:0000313" key="1">
    <source>
        <dbReference type="EMBL" id="MDO7845854.1"/>
    </source>
</evidence>
<evidence type="ECO:0000313" key="2">
    <source>
        <dbReference type="Proteomes" id="UP001167796"/>
    </source>
</evidence>
<protein>
    <submittedName>
        <fullName evidence="1">Uncharacterized protein</fullName>
    </submittedName>
</protein>
<dbReference type="Proteomes" id="UP001167796">
    <property type="component" value="Unassembled WGS sequence"/>
</dbReference>
<proteinExistence type="predicted"/>
<gene>
    <name evidence="1" type="ORF">Q5H92_05760</name>
</gene>